<dbReference type="InParanoid" id="A0A1Z5JT97"/>
<sequence length="765" mass="87304">MLASRFCTKSVKKISRRHVLLRYFASSIGYEIHAAITTPRLRDSFFIPPVPKGIYRYSTFLQAERSNSTESLSIFEMDAARIQTLSIDELEEVVKQLDSLESLTSRDVYALLHPLIRRACDTGMNAIETTTDAPVAPSIRGARLAERIILNCLSRFPSDPEEHRKVVSDPSSDLPFPTQMMYVRTIIAWSGVKSEEAAERAEHILNLMKAEYTKEKSYFPPDADHQLRSPVPCRRSYKSVIRAWALSGATEGPAKALQYLQELEDASQLTLAQSSFELPQLEYPDRACFNMVLSSYAKSRVSKHPTALNQIKGIIARMDRYYERTGNYEFLLDSFSYHAVLQAYSKYIIYSGQTLRSNFVAEIDALLQRILHETRSEIVSTIRKGLDVSWATGVLVDALTKTEPRNSSLLRADRIVYDLAQRNERKSPLWRTCWPRNDTIIRLIKAWDESKLPDSEDRIQKLLQLVVDAPYTRIYEFNASMSELLDSEYKGAPFLVEKMLYRALENTSSSRELTGQTFAIAMKGFLRSSDPAAACRAESLFMKLMELYESRGERFEPREVHLRYALSSWLQKSTDGRRYEGLSGELYPAEHCENLLRWTIKKGVCSDNYNGLFALAIQAWCIQKLDADSQLNPVTRASALLVKLKDLTGKLSAFPCNYVLETCCRPQFTIEDRLHAYNTAIDTFRYGKRNARSFYLITEVLRTQVVDLDDQHVEVVEGLFDECCANGLLTQEMVWQVVAMLPLKSLKRLFGLSHDFAQTIINATL</sequence>
<comment type="caution">
    <text evidence="1">The sequence shown here is derived from an EMBL/GenBank/DDBJ whole genome shotgun (WGS) entry which is preliminary data.</text>
</comment>
<keyword evidence="2" id="KW-1185">Reference proteome</keyword>
<accession>A0A1Z5JT97</accession>
<name>A0A1Z5JT97_FISSO</name>
<evidence type="ECO:0000313" key="1">
    <source>
        <dbReference type="EMBL" id="GAX17008.1"/>
    </source>
</evidence>
<dbReference type="OrthoDB" id="10539569at2759"/>
<reference evidence="1 2" key="1">
    <citation type="journal article" date="2015" name="Plant Cell">
        <title>Oil accumulation by the oleaginous diatom Fistulifera solaris as revealed by the genome and transcriptome.</title>
        <authorList>
            <person name="Tanaka T."/>
            <person name="Maeda Y."/>
            <person name="Veluchamy A."/>
            <person name="Tanaka M."/>
            <person name="Abida H."/>
            <person name="Marechal E."/>
            <person name="Bowler C."/>
            <person name="Muto M."/>
            <person name="Sunaga Y."/>
            <person name="Tanaka M."/>
            <person name="Yoshino T."/>
            <person name="Taniguchi T."/>
            <person name="Fukuda Y."/>
            <person name="Nemoto M."/>
            <person name="Matsumoto M."/>
            <person name="Wong P.S."/>
            <person name="Aburatani S."/>
            <person name="Fujibuchi W."/>
        </authorList>
    </citation>
    <scope>NUCLEOTIDE SEQUENCE [LARGE SCALE GENOMIC DNA]</scope>
    <source>
        <strain evidence="1 2">JPCC DA0580</strain>
    </source>
</reference>
<dbReference type="Proteomes" id="UP000198406">
    <property type="component" value="Unassembled WGS sequence"/>
</dbReference>
<dbReference type="AlphaFoldDB" id="A0A1Z5JT97"/>
<evidence type="ECO:0000313" key="2">
    <source>
        <dbReference type="Proteomes" id="UP000198406"/>
    </source>
</evidence>
<dbReference type="EMBL" id="BDSP01000111">
    <property type="protein sequence ID" value="GAX17008.1"/>
    <property type="molecule type" value="Genomic_DNA"/>
</dbReference>
<organism evidence="1 2">
    <name type="scientific">Fistulifera solaris</name>
    <name type="common">Oleaginous diatom</name>
    <dbReference type="NCBI Taxonomy" id="1519565"/>
    <lineage>
        <taxon>Eukaryota</taxon>
        <taxon>Sar</taxon>
        <taxon>Stramenopiles</taxon>
        <taxon>Ochrophyta</taxon>
        <taxon>Bacillariophyta</taxon>
        <taxon>Bacillariophyceae</taxon>
        <taxon>Bacillariophycidae</taxon>
        <taxon>Naviculales</taxon>
        <taxon>Naviculaceae</taxon>
        <taxon>Fistulifera</taxon>
    </lineage>
</organism>
<proteinExistence type="predicted"/>
<gene>
    <name evidence="1" type="ORF">FisN_5Hh390</name>
</gene>
<protein>
    <submittedName>
        <fullName evidence="1">Uncharacterized protein</fullName>
    </submittedName>
</protein>